<dbReference type="InterPro" id="IPR016024">
    <property type="entry name" value="ARM-type_fold"/>
</dbReference>
<evidence type="ECO:0000256" key="6">
    <source>
        <dbReference type="ARBA" id="ARBA00022990"/>
    </source>
</evidence>
<accession>A0AAR2LEK1</accession>
<feature type="compositionally biased region" description="Polar residues" evidence="11">
    <location>
        <begin position="72"/>
        <end position="92"/>
    </location>
</feature>
<feature type="compositionally biased region" description="Low complexity" evidence="11">
    <location>
        <begin position="318"/>
        <end position="338"/>
    </location>
</feature>
<evidence type="ECO:0000313" key="14">
    <source>
        <dbReference type="Proteomes" id="UP001501920"/>
    </source>
</evidence>
<evidence type="ECO:0000256" key="3">
    <source>
        <dbReference type="ARBA" id="ARBA00022553"/>
    </source>
</evidence>
<feature type="compositionally biased region" description="Low complexity" evidence="11">
    <location>
        <begin position="1112"/>
        <end position="1127"/>
    </location>
</feature>
<evidence type="ECO:0000259" key="12">
    <source>
        <dbReference type="PROSITE" id="PS51011"/>
    </source>
</evidence>
<feature type="region of interest" description="Disordered" evidence="11">
    <location>
        <begin position="796"/>
        <end position="1245"/>
    </location>
</feature>
<dbReference type="PANTHER" id="PTHR12656:SF12">
    <property type="entry name" value="AT-RICH INTERACTIVE DOMAIN-CONTAINING PROTEIN 1A"/>
    <property type="match status" value="1"/>
</dbReference>
<feature type="domain" description="ARID" evidence="12">
    <location>
        <begin position="701"/>
        <end position="792"/>
    </location>
</feature>
<feature type="compositionally biased region" description="Acidic residues" evidence="11">
    <location>
        <begin position="1394"/>
        <end position="1422"/>
    </location>
</feature>
<feature type="compositionally biased region" description="Polar residues" evidence="11">
    <location>
        <begin position="882"/>
        <end position="897"/>
    </location>
</feature>
<keyword evidence="3" id="KW-0597">Phosphoprotein</keyword>
<dbReference type="GO" id="GO:0006338">
    <property type="term" value="P:chromatin remodeling"/>
    <property type="evidence" value="ECO:0007669"/>
    <property type="project" value="InterPro"/>
</dbReference>
<organism evidence="13 14">
    <name type="scientific">Pygocentrus nattereri</name>
    <name type="common">Red-bellied piranha</name>
    <dbReference type="NCBI Taxonomy" id="42514"/>
    <lineage>
        <taxon>Eukaryota</taxon>
        <taxon>Metazoa</taxon>
        <taxon>Chordata</taxon>
        <taxon>Craniata</taxon>
        <taxon>Vertebrata</taxon>
        <taxon>Euteleostomi</taxon>
        <taxon>Actinopterygii</taxon>
        <taxon>Neopterygii</taxon>
        <taxon>Teleostei</taxon>
        <taxon>Ostariophysi</taxon>
        <taxon>Characiformes</taxon>
        <taxon>Characoidei</taxon>
        <taxon>Pygocentrus</taxon>
    </lineage>
</organism>
<dbReference type="PANTHER" id="PTHR12656">
    <property type="entry name" value="BRG-1 ASSOCIATED FACTOR 250 BAF250"/>
    <property type="match status" value="1"/>
</dbReference>
<dbReference type="SUPFAM" id="SSF48371">
    <property type="entry name" value="ARM repeat"/>
    <property type="match status" value="1"/>
</dbReference>
<keyword evidence="8" id="KW-0238">DNA-binding</keyword>
<feature type="compositionally biased region" description="Polar residues" evidence="11">
    <location>
        <begin position="988"/>
        <end position="998"/>
    </location>
</feature>
<evidence type="ECO:0000256" key="1">
    <source>
        <dbReference type="ARBA" id="ARBA00004123"/>
    </source>
</evidence>
<dbReference type="Pfam" id="PF12031">
    <property type="entry name" value="BAF250_C"/>
    <property type="match status" value="1"/>
</dbReference>
<feature type="compositionally biased region" description="Low complexity" evidence="11">
    <location>
        <begin position="827"/>
        <end position="836"/>
    </location>
</feature>
<feature type="compositionally biased region" description="Polar residues" evidence="11">
    <location>
        <begin position="1067"/>
        <end position="1082"/>
    </location>
</feature>
<dbReference type="GO" id="GO:0007399">
    <property type="term" value="P:nervous system development"/>
    <property type="evidence" value="ECO:0007669"/>
    <property type="project" value="UniProtKB-KW"/>
</dbReference>
<dbReference type="InterPro" id="IPR036431">
    <property type="entry name" value="ARID_dom_sf"/>
</dbReference>
<sequence>MAAQVASAASLNTSPPSELKKPDRDPKEESVPGEKQQENKEPGLESGSPGRGELHDRADVGNAGGGGESEMKNGNGNPSRVNNSQNDTTGPDGNNHPGMVHHHASAFPPPSYGYSQHYGRAPFHQHGGQQSPGMAAAAGPGALSSNMMDPYQANSHDHGFPNHHFNSYGPFPSRTPYPGQGYAVNSPRNPPAQAAGGQAAKPQPAGGSAAMAASYNSQRYSMGNPQPTSTPTLNQLLTSPSSTRAYPNYPQSDYNSQEGANKGPAEIGSSGQYGGGHPGWQQRTHHPPPMSPGSTGQPIGSMDQIGKMRGQPYGAASPYSQQPHQGPSGPQQGPAYPGQGYGPPGPQRYPMGMQGGMQGRMQYGQQVSDLSGSIDDLPTGTEGALSPGVSTSGVSSSQGEQSNPAQSPFSPHTSPHLPGIRGPSPSPVSSPASATASRSGPLSPVAMPGNQMPPRPPSGQSDGIMHPAMNQPSGMGQERGFLQRNPQMAPYGSPQSGSALSPRQSSGGQMHGGMGPYQQNNSMGNYGPQGGQYGPQGYPRQPGYTGMPNANYPGPSMGGSMNPMPGQGGGPPFTGMPPGRMPHGQMGARPYGPNMAPNMGPNMGNMPPQVGSGMCPPPGLNRKPQEAAAMQHGATNSIHNRLPGYPNMSPSMMSSGPPYGPSMNNMPGMMNTQGPPYPMAGNISSTTTNEKITRLYELGSEPERKMWVDRYLAFIEEKAMGMSNLPAVGRRPLDLFRLYMSVKEIGGLTQVNKNKKWRELATSLNVGTSSSAASSLKKQYIQCLYAFECKIERGEDPPPDILSAEGKKNQPKIQPPSPAGSGSLQGPQTPQSTSSSMAESGDLKPPTPASTPHSQMPSMQSGRSSVNLQDPFADSNDPAFSRRNTMTPNSGYQSGMSTPEMPGRMGPYEPNKDPFGGMRKVGEQFMPGGQGPNSTLGEQFNRGPGGAIGNMPMAQRQQYPYGPGYERRPESGMGPEGGMGPGVPQPSMMPSNTDTGMYSPNRYPPQQQRHDSYGNQYPGQGAPPGGSYPNQQPGMFPQQQSNYKRPGEGGYPPAKRHHDGEMYSGPFSGQQEMFNQYGSSYPGSERRPPVPQNQFPFPFGRDRMQAGSGPNSQGSMPPQMMGSSMQSAPDGPQGGMWQGRGEMGYPNFPNRQGPPGGPAQGPGYHAMNRSDEMMSSEQRMNHEGQWPGPRQPPYGPAGAGPPMSRPLQSNYQSPQSMQNHIPQVSSPTPMPRPMESRTSPSKSPYMHSNIKMQKAGPPVPASHIIPSSVQPPLMRRDPPFPPGSVEATQPVLKARRRLTMKDIGTPEAWRVMMSLKSGLLAESTWALDTINILLYDDNSISNFNLIQLPGFLELIVEYFRRCLIEIFGILREYEVGDPGQRTLLDPNALRKEEIGEDEEGPVVEGMDEDDETEDEDEGDEENLASITDPKTSEPPVQDFAVAQEKPKQASKFDKLPLKVVKKKDPFVVDCSGKLGRLQEFDSGLVHWSIGGGDTTEHIQTHFERKADLLQPRKWILPNQASGRKKTSEKRESEAPVVPSSSVDKSVLPNISSSSPIQRSVTVLEDEPHSKDEAPLITLSDWQDSLARRCVCVSNIVRSLSFIPGNDLEMSKHPGLLLLLGRLVLLHHWHPERKQAPLTYEKEEEADEDTGHDKEEWWWDCLDMLRENCLVTLANISGQLDFSIYSESICLPLLDGLLHWAVCPSAEAQDPFPTLGLNGALSPQRLVLETLSKLSIQDNNVDLILATPPFSRLEKLFGNLVRLVGDRKVPVCREMAVVLLANLAQGDSLAARAIAVQKGSVGNLLGFLEDSLAATQFQQSQGSLLHMQGAHFEPTSVDMMRRAARALHALAKVEENHSEFTLYESRLLDLSVSPLMNSLVSHVICDVLFLIGQS</sequence>
<feature type="compositionally biased region" description="Polar residues" evidence="11">
    <location>
        <begin position="493"/>
        <end position="503"/>
    </location>
</feature>
<proteinExistence type="predicted"/>
<dbReference type="InterPro" id="IPR011989">
    <property type="entry name" value="ARM-like"/>
</dbReference>
<feature type="compositionally biased region" description="Low complexity" evidence="11">
    <location>
        <begin position="535"/>
        <end position="546"/>
    </location>
</feature>
<keyword evidence="5" id="KW-0524">Neurogenesis</keyword>
<evidence type="ECO:0000256" key="10">
    <source>
        <dbReference type="ARBA" id="ARBA00023242"/>
    </source>
</evidence>
<feature type="compositionally biased region" description="Polar residues" evidence="11">
    <location>
        <begin position="1028"/>
        <end position="1043"/>
    </location>
</feature>
<feature type="compositionally biased region" description="Low complexity" evidence="11">
    <location>
        <begin position="418"/>
        <end position="441"/>
    </location>
</feature>
<feature type="compositionally biased region" description="Polar residues" evidence="11">
    <location>
        <begin position="7"/>
        <end position="16"/>
    </location>
</feature>
<feature type="compositionally biased region" description="Low complexity" evidence="11">
    <location>
        <begin position="1535"/>
        <end position="1544"/>
    </location>
</feature>
<dbReference type="InterPro" id="IPR021906">
    <property type="entry name" value="BAF250/Osa"/>
</dbReference>
<keyword evidence="2" id="KW-0488">Methylation</keyword>
<protein>
    <recommendedName>
        <fullName evidence="12">ARID domain-containing protein</fullName>
    </recommendedName>
</protein>
<comment type="subcellular location">
    <subcellularLocation>
        <location evidence="1">Nucleus</location>
    </subcellularLocation>
</comment>
<feature type="compositionally biased region" description="Polar residues" evidence="11">
    <location>
        <begin position="850"/>
        <end position="868"/>
    </location>
</feature>
<name>A0AAR2LEK1_PYGNA</name>
<evidence type="ECO:0000256" key="4">
    <source>
        <dbReference type="ARBA" id="ARBA00022853"/>
    </source>
</evidence>
<feature type="compositionally biased region" description="Low complexity" evidence="11">
    <location>
        <begin position="553"/>
        <end position="565"/>
    </location>
</feature>
<feature type="compositionally biased region" description="Low complexity" evidence="11">
    <location>
        <begin position="191"/>
        <end position="210"/>
    </location>
</feature>
<dbReference type="PROSITE" id="PS51011">
    <property type="entry name" value="ARID"/>
    <property type="match status" value="1"/>
</dbReference>
<keyword evidence="14" id="KW-1185">Reference proteome</keyword>
<dbReference type="SMART" id="SM01014">
    <property type="entry name" value="ARID"/>
    <property type="match status" value="1"/>
</dbReference>
<reference evidence="13" key="3">
    <citation type="submission" date="2025-09" db="UniProtKB">
        <authorList>
            <consortium name="Ensembl"/>
        </authorList>
    </citation>
    <scope>IDENTIFICATION</scope>
</reference>
<reference evidence="13" key="2">
    <citation type="submission" date="2025-08" db="UniProtKB">
        <authorList>
            <consortium name="Ensembl"/>
        </authorList>
    </citation>
    <scope>IDENTIFICATION</scope>
</reference>
<feature type="compositionally biased region" description="Low complexity" evidence="11">
    <location>
        <begin position="386"/>
        <end position="402"/>
    </location>
</feature>
<feature type="compositionally biased region" description="Gly residues" evidence="11">
    <location>
        <begin position="1132"/>
        <end position="1142"/>
    </location>
</feature>
<dbReference type="FunFam" id="1.10.150.60:FF:000002">
    <property type="entry name" value="AT-rich interactive domain-containing protein 1B"/>
    <property type="match status" value="1"/>
</dbReference>
<evidence type="ECO:0000256" key="11">
    <source>
        <dbReference type="SAM" id="MobiDB-lite"/>
    </source>
</evidence>
<feature type="region of interest" description="Disordered" evidence="11">
    <location>
        <begin position="1"/>
        <end position="585"/>
    </location>
</feature>
<dbReference type="SUPFAM" id="SSF46774">
    <property type="entry name" value="ARID-like"/>
    <property type="match status" value="1"/>
</dbReference>
<dbReference type="InterPro" id="IPR001606">
    <property type="entry name" value="ARID_dom"/>
</dbReference>
<feature type="compositionally biased region" description="Basic and acidic residues" evidence="11">
    <location>
        <begin position="18"/>
        <end position="43"/>
    </location>
</feature>
<keyword evidence="7" id="KW-0805">Transcription regulation</keyword>
<feature type="compositionally biased region" description="Low complexity" evidence="11">
    <location>
        <begin position="127"/>
        <end position="142"/>
    </location>
</feature>
<feature type="compositionally biased region" description="Polar residues" evidence="11">
    <location>
        <begin position="403"/>
        <end position="413"/>
    </location>
</feature>
<evidence type="ECO:0000256" key="9">
    <source>
        <dbReference type="ARBA" id="ARBA00023163"/>
    </source>
</evidence>
<dbReference type="Gene3D" id="1.25.10.10">
    <property type="entry name" value="Leucine-rich Repeat Variant"/>
    <property type="match status" value="1"/>
</dbReference>
<dbReference type="GO" id="GO:0006357">
    <property type="term" value="P:regulation of transcription by RNA polymerase II"/>
    <property type="evidence" value="ECO:0007669"/>
    <property type="project" value="TreeGrafter"/>
</dbReference>
<dbReference type="GO" id="GO:0045893">
    <property type="term" value="P:positive regulation of DNA-templated transcription"/>
    <property type="evidence" value="ECO:0007669"/>
    <property type="project" value="TreeGrafter"/>
</dbReference>
<feature type="compositionally biased region" description="Polar residues" evidence="11">
    <location>
        <begin position="214"/>
        <end position="259"/>
    </location>
</feature>
<dbReference type="InterPro" id="IPR033388">
    <property type="entry name" value="BAF250_C"/>
</dbReference>
<dbReference type="GO" id="GO:0071565">
    <property type="term" value="C:nBAF complex"/>
    <property type="evidence" value="ECO:0007669"/>
    <property type="project" value="TreeGrafter"/>
</dbReference>
<dbReference type="GO" id="GO:0016514">
    <property type="term" value="C:SWI/SNF complex"/>
    <property type="evidence" value="ECO:0007669"/>
    <property type="project" value="InterPro"/>
</dbReference>
<dbReference type="GO" id="GO:0003677">
    <property type="term" value="F:DNA binding"/>
    <property type="evidence" value="ECO:0007669"/>
    <property type="project" value="UniProtKB-KW"/>
</dbReference>
<evidence type="ECO:0000256" key="2">
    <source>
        <dbReference type="ARBA" id="ARBA00022481"/>
    </source>
</evidence>
<dbReference type="GO" id="GO:0005654">
    <property type="term" value="C:nucleoplasm"/>
    <property type="evidence" value="ECO:0007669"/>
    <property type="project" value="UniProtKB-ARBA"/>
</dbReference>
<dbReference type="Proteomes" id="UP001501920">
    <property type="component" value="Chromosome 3"/>
</dbReference>
<keyword evidence="4" id="KW-0156">Chromatin regulator</keyword>
<keyword evidence="10" id="KW-0539">Nucleus</keyword>
<dbReference type="SMART" id="SM00501">
    <property type="entry name" value="BRIGHT"/>
    <property type="match status" value="1"/>
</dbReference>
<reference evidence="13 14" key="1">
    <citation type="submission" date="2020-10" db="EMBL/GenBank/DDBJ databases">
        <title>Pygocentrus nattereri (red-bellied piranha) genome, fPygNat1, primary haplotype.</title>
        <authorList>
            <person name="Myers G."/>
            <person name="Meyer A."/>
            <person name="Karagic N."/>
            <person name="Pippel M."/>
            <person name="Winkler S."/>
            <person name="Tracey A."/>
            <person name="Wood J."/>
            <person name="Formenti G."/>
            <person name="Howe K."/>
            <person name="Fedrigo O."/>
            <person name="Jarvis E.D."/>
        </authorList>
    </citation>
    <scope>NUCLEOTIDE SEQUENCE [LARGE SCALE GENOMIC DNA]</scope>
</reference>
<feature type="region of interest" description="Disordered" evidence="11">
    <location>
        <begin position="1384"/>
        <end position="1435"/>
    </location>
</feature>
<feature type="region of interest" description="Disordered" evidence="11">
    <location>
        <begin position="1513"/>
        <end position="1544"/>
    </location>
</feature>
<keyword evidence="9" id="KW-0804">Transcription</keyword>
<dbReference type="Gene3D" id="1.10.150.60">
    <property type="entry name" value="ARID DNA-binding domain"/>
    <property type="match status" value="1"/>
</dbReference>
<dbReference type="Pfam" id="PF01388">
    <property type="entry name" value="ARID"/>
    <property type="match status" value="1"/>
</dbReference>
<evidence type="ECO:0000256" key="7">
    <source>
        <dbReference type="ARBA" id="ARBA00023015"/>
    </source>
</evidence>
<dbReference type="GO" id="GO:0035060">
    <property type="term" value="C:brahma complex"/>
    <property type="evidence" value="ECO:0007669"/>
    <property type="project" value="InterPro"/>
</dbReference>
<evidence type="ECO:0000256" key="8">
    <source>
        <dbReference type="ARBA" id="ARBA00023125"/>
    </source>
</evidence>
<dbReference type="GeneTree" id="ENSGT00940000155194"/>
<dbReference type="GO" id="GO:0031491">
    <property type="term" value="F:nucleosome binding"/>
    <property type="evidence" value="ECO:0007669"/>
    <property type="project" value="TreeGrafter"/>
</dbReference>
<evidence type="ECO:0000256" key="5">
    <source>
        <dbReference type="ARBA" id="ARBA00022902"/>
    </source>
</evidence>
<feature type="compositionally biased region" description="Polar residues" evidence="11">
    <location>
        <begin position="1206"/>
        <end position="1227"/>
    </location>
</feature>
<dbReference type="Ensembl" id="ENSPNAT00000067874.1">
    <property type="protein sequence ID" value="ENSPNAP00000073077.1"/>
    <property type="gene ID" value="ENSPNAG00000027475.2"/>
</dbReference>
<evidence type="ECO:0000313" key="13">
    <source>
        <dbReference type="Ensembl" id="ENSPNAP00000073077.1"/>
    </source>
</evidence>
<keyword evidence="6" id="KW-0007">Acetylation</keyword>